<evidence type="ECO:0000313" key="2">
    <source>
        <dbReference type="Proteomes" id="UP000466442"/>
    </source>
</evidence>
<reference evidence="1" key="1">
    <citation type="journal article" date="2021" name="Mol. Ecol. Resour.">
        <title>Apolygus lucorum genome provides insights into omnivorousness and mesophyll feeding.</title>
        <authorList>
            <person name="Liu Y."/>
            <person name="Liu H."/>
            <person name="Wang H."/>
            <person name="Huang T."/>
            <person name="Liu B."/>
            <person name="Yang B."/>
            <person name="Yin L."/>
            <person name="Li B."/>
            <person name="Zhang Y."/>
            <person name="Zhang S."/>
            <person name="Jiang F."/>
            <person name="Zhang X."/>
            <person name="Ren Y."/>
            <person name="Wang B."/>
            <person name="Wang S."/>
            <person name="Lu Y."/>
            <person name="Wu K."/>
            <person name="Fan W."/>
            <person name="Wang G."/>
        </authorList>
    </citation>
    <scope>NUCLEOTIDE SEQUENCE</scope>
    <source>
        <strain evidence="1">12Hb</strain>
    </source>
</reference>
<accession>A0A8S9XCN9</accession>
<organism evidence="1 2">
    <name type="scientific">Apolygus lucorum</name>
    <name type="common">Small green plant bug</name>
    <name type="synonym">Lygocoris lucorum</name>
    <dbReference type="NCBI Taxonomy" id="248454"/>
    <lineage>
        <taxon>Eukaryota</taxon>
        <taxon>Metazoa</taxon>
        <taxon>Ecdysozoa</taxon>
        <taxon>Arthropoda</taxon>
        <taxon>Hexapoda</taxon>
        <taxon>Insecta</taxon>
        <taxon>Pterygota</taxon>
        <taxon>Neoptera</taxon>
        <taxon>Paraneoptera</taxon>
        <taxon>Hemiptera</taxon>
        <taxon>Heteroptera</taxon>
        <taxon>Panheteroptera</taxon>
        <taxon>Cimicomorpha</taxon>
        <taxon>Miridae</taxon>
        <taxon>Mirini</taxon>
        <taxon>Apolygus</taxon>
    </lineage>
</organism>
<gene>
    <name evidence="1" type="ORF">GE061_017979</name>
</gene>
<name>A0A8S9XCN9_APOLU</name>
<dbReference type="EMBL" id="WIXP02000008">
    <property type="protein sequence ID" value="KAF6206743.1"/>
    <property type="molecule type" value="Genomic_DNA"/>
</dbReference>
<comment type="caution">
    <text evidence="1">The sequence shown here is derived from an EMBL/GenBank/DDBJ whole genome shotgun (WGS) entry which is preliminary data.</text>
</comment>
<evidence type="ECO:0000313" key="1">
    <source>
        <dbReference type="EMBL" id="KAF6206743.1"/>
    </source>
</evidence>
<dbReference type="AlphaFoldDB" id="A0A8S9XCN9"/>
<proteinExistence type="predicted"/>
<dbReference type="Proteomes" id="UP000466442">
    <property type="component" value="Unassembled WGS sequence"/>
</dbReference>
<sequence length="85" mass="9497">MITCCRDSTDGKNLLVCSPFVVAFQPISHLLIPPPIKNCFRVVLGKRQYEVTLTISNDASFDNISPHISRMCLHPLHTQGHQSHA</sequence>
<protein>
    <submittedName>
        <fullName evidence="1">Uncharacterized protein</fullName>
    </submittedName>
</protein>
<keyword evidence="2" id="KW-1185">Reference proteome</keyword>